<feature type="domain" description="SGNH" evidence="4">
    <location>
        <begin position="444"/>
        <end position="714"/>
    </location>
</feature>
<dbReference type="GO" id="GO:0016020">
    <property type="term" value="C:membrane"/>
    <property type="evidence" value="ECO:0000318"/>
    <property type="project" value="GO_Central"/>
</dbReference>
<dbReference type="WormBase" id="CBG10743">
    <property type="protein sequence ID" value="CBP16964"/>
    <property type="gene ID" value="WBGene00032031"/>
</dbReference>
<feature type="transmembrane region" description="Helical" evidence="2">
    <location>
        <begin position="369"/>
        <end position="393"/>
    </location>
</feature>
<evidence type="ECO:0000259" key="4">
    <source>
        <dbReference type="Pfam" id="PF19040"/>
    </source>
</evidence>
<protein>
    <submittedName>
        <fullName evidence="5">Protein CBG10743</fullName>
    </submittedName>
</protein>
<dbReference type="EMBL" id="HE600916">
    <property type="protein sequence ID" value="CAP30063.1"/>
    <property type="molecule type" value="Genomic_DNA"/>
</dbReference>
<dbReference type="RefSeq" id="XP_002634484.1">
    <property type="nucleotide sequence ID" value="XM_002634438.1"/>
</dbReference>
<dbReference type="PANTHER" id="PTHR23028">
    <property type="entry name" value="ACETYLTRANSFERASE"/>
    <property type="match status" value="1"/>
</dbReference>
<evidence type="ECO:0000313" key="7">
    <source>
        <dbReference type="WormBase" id="CBG10743"/>
    </source>
</evidence>
<reference evidence="5 6" key="1">
    <citation type="journal article" date="2003" name="PLoS Biol.">
        <title>The genome sequence of Caenorhabditis briggsae: a platform for comparative genomics.</title>
        <authorList>
            <person name="Stein L.D."/>
            <person name="Bao Z."/>
            <person name="Blasiar D."/>
            <person name="Blumenthal T."/>
            <person name="Brent M.R."/>
            <person name="Chen N."/>
            <person name="Chinwalla A."/>
            <person name="Clarke L."/>
            <person name="Clee C."/>
            <person name="Coghlan A."/>
            <person name="Coulson A."/>
            <person name="D'Eustachio P."/>
            <person name="Fitch D.H."/>
            <person name="Fulton L.A."/>
            <person name="Fulton R.E."/>
            <person name="Griffiths-Jones S."/>
            <person name="Harris T.W."/>
            <person name="Hillier L.W."/>
            <person name="Kamath R."/>
            <person name="Kuwabara P.E."/>
            <person name="Mardis E.R."/>
            <person name="Marra M.A."/>
            <person name="Miner T.L."/>
            <person name="Minx P."/>
            <person name="Mullikin J.C."/>
            <person name="Plumb R.W."/>
            <person name="Rogers J."/>
            <person name="Schein J.E."/>
            <person name="Sohrmann M."/>
            <person name="Spieth J."/>
            <person name="Stajich J.E."/>
            <person name="Wei C."/>
            <person name="Willey D."/>
            <person name="Wilson R.K."/>
            <person name="Durbin R."/>
            <person name="Waterston R.H."/>
        </authorList>
    </citation>
    <scope>NUCLEOTIDE SEQUENCE [LARGE SCALE GENOMIC DNA]</scope>
    <source>
        <strain evidence="5 6">AF16</strain>
    </source>
</reference>
<dbReference type="InterPro" id="IPR050879">
    <property type="entry name" value="Acyltransferase_3"/>
</dbReference>
<gene>
    <name evidence="5 7" type="ORF">CBG10743</name>
    <name evidence="5" type="ORF">CBG_10743</name>
</gene>
<keyword evidence="2" id="KW-0812">Transmembrane</keyword>
<feature type="transmembrane region" description="Helical" evidence="2">
    <location>
        <begin position="139"/>
        <end position="160"/>
    </location>
</feature>
<dbReference type="GO" id="GO:0016747">
    <property type="term" value="F:acyltransferase activity, transferring groups other than amino-acyl groups"/>
    <property type="evidence" value="ECO:0007669"/>
    <property type="project" value="InterPro"/>
</dbReference>
<organism evidence="5 6">
    <name type="scientific">Caenorhabditis briggsae</name>
    <dbReference type="NCBI Taxonomy" id="6238"/>
    <lineage>
        <taxon>Eukaryota</taxon>
        <taxon>Metazoa</taxon>
        <taxon>Ecdysozoa</taxon>
        <taxon>Nematoda</taxon>
        <taxon>Chromadorea</taxon>
        <taxon>Rhabditida</taxon>
        <taxon>Rhabditina</taxon>
        <taxon>Rhabditomorpha</taxon>
        <taxon>Rhabditoidea</taxon>
        <taxon>Rhabditidae</taxon>
        <taxon>Peloderinae</taxon>
        <taxon>Caenorhabditis</taxon>
    </lineage>
</organism>
<keyword evidence="2" id="KW-1133">Transmembrane helix</keyword>
<evidence type="ECO:0000313" key="6">
    <source>
        <dbReference type="Proteomes" id="UP000008549"/>
    </source>
</evidence>
<dbReference type="PANTHER" id="PTHR23028:SF135">
    <property type="entry name" value="ACYL_TRANSF_3 DOMAIN-CONTAINING PROTEIN"/>
    <property type="match status" value="1"/>
</dbReference>
<evidence type="ECO:0000313" key="5">
    <source>
        <dbReference type="EMBL" id="CAP30063.1"/>
    </source>
</evidence>
<dbReference type="Pfam" id="PF01757">
    <property type="entry name" value="Acyl_transf_3"/>
    <property type="match status" value="1"/>
</dbReference>
<sequence>MNQQNRRTSKRLDLQGIRALAIIIVLGFHFYPEYCPNGYLGVDQFFVLSGFLMCMLLKRAENQSPCQLVSLFYSKRFKRILPLYLLVILVSMICLYSFFPDTAIETNQESAIHALLFVSNRPKTVAEDYFTMLSIAVDIFTHTWSLSVEIQFYFLVPFIFLLATKIPEKFQLGYYGVVGFISFVHFYTLPSSVAFNSVFARIWQFLIGMTVYLLGGISETTTQYQILKNEEESEPESKQTLEDEENEEVDCGPNEKFSNILKYSQQMAYFSLMVLICVTMFPTTLSALVVRPVVTIGTGLLMLVSEDNWVLSIKLLTYIGDLSYSLYLIHWPIYAYWKLTCEGNQALLILALISSMIFAVITFETFERWYLKLSSTNIGILVVVLFFLSVVVINRNEITNHIDSIGKNISSLDDVTANMTVDDAERLNYKWSINDYQNLYDPTCVYENSKSPLGWCRHTGLSGKYKIAAIGNSWAANHAKMFYQECGYKAKSIMQGAAFGCEPFYPSGQSKMCKENFTDFEYLYLRNGFENYRCEPLYPSAQSKMCRENFTDFEVHIRKEKPDYAFIVTRYMSIGARWQKNVKSFEKDSMYRIMKKQMLKFVDNIKYKLYILDAIPRVDSAFVYKIARLVKNGTDPVTIDKKLVWLHEYEMARKRNAQLVKDCEGKCELIDYFPEFYNNATKTFRFFDEKGLSYYTSPLHLSPHGIEKIRHIWTDICRKL</sequence>
<dbReference type="eggNOG" id="ENOG502SGA9">
    <property type="taxonomic scope" value="Eukaryota"/>
</dbReference>
<evidence type="ECO:0000259" key="3">
    <source>
        <dbReference type="Pfam" id="PF01757"/>
    </source>
</evidence>
<name>A8XBP7_CAEBR</name>
<feature type="transmembrane region" description="Helical" evidence="2">
    <location>
        <begin position="172"/>
        <end position="189"/>
    </location>
</feature>
<dbReference type="InterPro" id="IPR043968">
    <property type="entry name" value="SGNH"/>
</dbReference>
<feature type="region of interest" description="Disordered" evidence="1">
    <location>
        <begin position="229"/>
        <end position="248"/>
    </location>
</feature>
<dbReference type="Proteomes" id="UP000008549">
    <property type="component" value="Unassembled WGS sequence"/>
</dbReference>
<proteinExistence type="predicted"/>
<dbReference type="OMA" id="CEPFYPS"/>
<keyword evidence="6" id="KW-1185">Reference proteome</keyword>
<reference evidence="5 6" key="2">
    <citation type="journal article" date="2011" name="PLoS Genet.">
        <title>Caenorhabditis briggsae recombinant inbred line genotypes reveal inter-strain incompatibility and the evolution of recombination.</title>
        <authorList>
            <person name="Ross J.A."/>
            <person name="Koboldt D.C."/>
            <person name="Staisch J.E."/>
            <person name="Chamberlin H.M."/>
            <person name="Gupta B.P."/>
            <person name="Miller R.D."/>
            <person name="Baird S.E."/>
            <person name="Haag E.S."/>
        </authorList>
    </citation>
    <scope>NUCLEOTIDE SEQUENCE [LARGE SCALE GENOMIC DNA]</scope>
    <source>
        <strain evidence="5 6">AF16</strain>
    </source>
</reference>
<dbReference type="InterPro" id="IPR002656">
    <property type="entry name" value="Acyl_transf_3_dom"/>
</dbReference>
<accession>A8XBP7</accession>
<feature type="transmembrane region" description="Helical" evidence="2">
    <location>
        <begin position="267"/>
        <end position="289"/>
    </location>
</feature>
<dbReference type="AlphaFoldDB" id="A8XBP7"/>
<dbReference type="KEGG" id="cbr:CBG_10743"/>
<keyword evidence="2" id="KW-0472">Membrane</keyword>
<feature type="transmembrane region" description="Helical" evidence="2">
    <location>
        <begin position="346"/>
        <end position="363"/>
    </location>
</feature>
<feature type="transmembrane region" description="Helical" evidence="2">
    <location>
        <begin position="80"/>
        <end position="99"/>
    </location>
</feature>
<evidence type="ECO:0000256" key="1">
    <source>
        <dbReference type="SAM" id="MobiDB-lite"/>
    </source>
</evidence>
<dbReference type="STRING" id="6238.A8XBP7"/>
<dbReference type="HOGENOM" id="CLU_005679_12_1_1"/>
<feature type="transmembrane region" description="Helical" evidence="2">
    <location>
        <begin position="201"/>
        <end position="218"/>
    </location>
</feature>
<evidence type="ECO:0000256" key="2">
    <source>
        <dbReference type="SAM" id="Phobius"/>
    </source>
</evidence>
<dbReference type="GO" id="GO:0000271">
    <property type="term" value="P:polysaccharide biosynthetic process"/>
    <property type="evidence" value="ECO:0000318"/>
    <property type="project" value="GO_Central"/>
</dbReference>
<dbReference type="GeneID" id="8576480"/>
<feature type="domain" description="Acyltransferase 3" evidence="3">
    <location>
        <begin position="13"/>
        <end position="362"/>
    </location>
</feature>
<feature type="transmembrane region" description="Helical" evidence="2">
    <location>
        <begin position="309"/>
        <end position="334"/>
    </location>
</feature>
<dbReference type="InParanoid" id="A8XBP7"/>
<dbReference type="CTD" id="8576480"/>
<dbReference type="Pfam" id="PF19040">
    <property type="entry name" value="SGNH"/>
    <property type="match status" value="1"/>
</dbReference>